<dbReference type="GO" id="GO:0005524">
    <property type="term" value="F:ATP binding"/>
    <property type="evidence" value="ECO:0007669"/>
    <property type="project" value="UniProtKB-KW"/>
</dbReference>
<feature type="domain" description="AMP-dependent synthetase/ligase" evidence="6">
    <location>
        <begin position="66"/>
        <end position="373"/>
    </location>
</feature>
<dbReference type="GO" id="GO:0004467">
    <property type="term" value="F:long-chain fatty acid-CoA ligase activity"/>
    <property type="evidence" value="ECO:0007669"/>
    <property type="project" value="TreeGrafter"/>
</dbReference>
<keyword evidence="2" id="KW-0436">Ligase</keyword>
<protein>
    <recommendedName>
        <fullName evidence="10">AMP-dependent synthetase/ligase domain-containing protein</fullName>
    </recommendedName>
</protein>
<keyword evidence="9" id="KW-1185">Reference proteome</keyword>
<name>A0AAN7UMV5_9PEZI</name>
<reference evidence="8 9" key="1">
    <citation type="submission" date="2023-10" db="EMBL/GenBank/DDBJ databases">
        <title>Draft genome sequence of Xylaria bambusicola isolate GMP-LS, the root and basal stem rot pathogen of sugarcane in Indonesia.</title>
        <authorList>
            <person name="Selvaraj P."/>
            <person name="Muralishankar V."/>
            <person name="Muruganantham S."/>
            <person name="Sp S."/>
            <person name="Haryani S."/>
            <person name="Lau K.J.X."/>
            <person name="Naqvi N.I."/>
        </authorList>
    </citation>
    <scope>NUCLEOTIDE SEQUENCE [LARGE SCALE GENOMIC DNA]</scope>
    <source>
        <strain evidence="8">GMP-LS</strain>
    </source>
</reference>
<evidence type="ECO:0008006" key="10">
    <source>
        <dbReference type="Google" id="ProtNLM"/>
    </source>
</evidence>
<keyword evidence="4" id="KW-0067">ATP-binding</keyword>
<dbReference type="Pfam" id="PF00501">
    <property type="entry name" value="AMP-binding"/>
    <property type="match status" value="1"/>
</dbReference>
<comment type="caution">
    <text evidence="8">The sequence shown here is derived from an EMBL/GenBank/DDBJ whole genome shotgun (WGS) entry which is preliminary data.</text>
</comment>
<evidence type="ECO:0000256" key="1">
    <source>
        <dbReference type="ARBA" id="ARBA00006432"/>
    </source>
</evidence>
<dbReference type="InterPro" id="IPR045851">
    <property type="entry name" value="AMP-bd_C_sf"/>
</dbReference>
<dbReference type="GO" id="GO:0005324">
    <property type="term" value="F:long-chain fatty acid transmembrane transporter activity"/>
    <property type="evidence" value="ECO:0007669"/>
    <property type="project" value="TreeGrafter"/>
</dbReference>
<dbReference type="InterPro" id="IPR020845">
    <property type="entry name" value="AMP-binding_CS"/>
</dbReference>
<dbReference type="GO" id="GO:0005777">
    <property type="term" value="C:peroxisome"/>
    <property type="evidence" value="ECO:0007669"/>
    <property type="project" value="TreeGrafter"/>
</dbReference>
<evidence type="ECO:0000256" key="5">
    <source>
        <dbReference type="SAM" id="Phobius"/>
    </source>
</evidence>
<dbReference type="InterPro" id="IPR025110">
    <property type="entry name" value="AMP-bd_C"/>
</dbReference>
<dbReference type="EMBL" id="JAWHQM010000057">
    <property type="protein sequence ID" value="KAK5635725.1"/>
    <property type="molecule type" value="Genomic_DNA"/>
</dbReference>
<keyword evidence="5" id="KW-0472">Membrane</keyword>
<keyword evidence="3" id="KW-0547">Nucleotide-binding</keyword>
<evidence type="ECO:0000256" key="4">
    <source>
        <dbReference type="ARBA" id="ARBA00022840"/>
    </source>
</evidence>
<dbReference type="GO" id="GO:0005811">
    <property type="term" value="C:lipid droplet"/>
    <property type="evidence" value="ECO:0007669"/>
    <property type="project" value="TreeGrafter"/>
</dbReference>
<dbReference type="PANTHER" id="PTHR43107">
    <property type="entry name" value="LONG-CHAIN FATTY ACID TRANSPORT PROTEIN"/>
    <property type="match status" value="1"/>
</dbReference>
<evidence type="ECO:0000313" key="9">
    <source>
        <dbReference type="Proteomes" id="UP001305414"/>
    </source>
</evidence>
<comment type="similarity">
    <text evidence="1">Belongs to the ATP-dependent AMP-binding enzyme family.</text>
</comment>
<dbReference type="InterPro" id="IPR042099">
    <property type="entry name" value="ANL_N_sf"/>
</dbReference>
<dbReference type="PANTHER" id="PTHR43107:SF15">
    <property type="entry name" value="FATTY ACID TRANSPORT PROTEIN 3, ISOFORM A"/>
    <property type="match status" value="1"/>
</dbReference>
<dbReference type="Gene3D" id="3.30.300.30">
    <property type="match status" value="1"/>
</dbReference>
<proteinExistence type="inferred from homology"/>
<keyword evidence="5" id="KW-1133">Transmembrane helix</keyword>
<dbReference type="Gene3D" id="3.40.50.12780">
    <property type="entry name" value="N-terminal domain of ligase-like"/>
    <property type="match status" value="1"/>
</dbReference>
<evidence type="ECO:0000259" key="6">
    <source>
        <dbReference type="Pfam" id="PF00501"/>
    </source>
</evidence>
<dbReference type="GO" id="GO:0044539">
    <property type="term" value="P:long-chain fatty acid import into cell"/>
    <property type="evidence" value="ECO:0007669"/>
    <property type="project" value="TreeGrafter"/>
</dbReference>
<feature type="domain" description="AMP-binding enzyme C-terminal" evidence="7">
    <location>
        <begin position="498"/>
        <end position="578"/>
    </location>
</feature>
<dbReference type="Pfam" id="PF13193">
    <property type="entry name" value="AMP-binding_C"/>
    <property type="match status" value="1"/>
</dbReference>
<keyword evidence="5" id="KW-0812">Transmembrane</keyword>
<dbReference type="Proteomes" id="UP001305414">
    <property type="component" value="Unassembled WGS sequence"/>
</dbReference>
<dbReference type="PROSITE" id="PS00455">
    <property type="entry name" value="AMP_BINDING"/>
    <property type="match status" value="1"/>
</dbReference>
<feature type="transmembrane region" description="Helical" evidence="5">
    <location>
        <begin position="261"/>
        <end position="283"/>
    </location>
</feature>
<evidence type="ECO:0000259" key="7">
    <source>
        <dbReference type="Pfam" id="PF13193"/>
    </source>
</evidence>
<dbReference type="GO" id="GO:0009898">
    <property type="term" value="C:cytoplasmic side of plasma membrane"/>
    <property type="evidence" value="ECO:0007669"/>
    <property type="project" value="TreeGrafter"/>
</dbReference>
<evidence type="ECO:0000256" key="3">
    <source>
        <dbReference type="ARBA" id="ARBA00022741"/>
    </source>
</evidence>
<sequence length="631" mass="70451">MSLVTAAGAAVGALAAGMYLDARFLIRNDLRQGNRKLATYLGMRYIAQKTRENKLLMYDNAFEDRVGTPAGDYTCLIFEGRQWTYTEFRNAIQPVANWLLKDLGIKKNEIVALDGGNTPEYLLIMFALEAIGAASALLNCNLTSNALAHSVKLSTARYLIADEQIQNLVSPVESELKDTGVKTIYYSQTFLETLKDTEPLPRERRMNLQPTEIANLLYTSGTTGLPKGVVLSRLRPLTLGKGVGGYLRLKPGDRMYTCLPLYHASGLVLCAMPCFFSGATVVLGRKFSHSKFWPEIHESKATYIQYVGELCRYLVNAPPSPLDRGHNVRMAWGNGMRPDVWERFRERFGIECINELYGASDGVTTMTNPNRGDFSRNAVSVRGPLWYLLNRDEKRIKVDPDTLEVIRGKDGWVIEAKSDETGELINRMDPNAPDVGTPQYFGNKSATVKRRITDVFKKGDLWFRSGDLLRLDNQGRLFFVDRLGDTFRWHSENVSTNEVSDVVGKFPQVAETNVYGVLVPNADGRAGCAAIVPTDDILNGKELDLASLAEHCLASLPRYAVPLFLRVTKSLDYTGTHKLQKQKLRTEGIDIAAIKESSSDDQMYWLPPGSQTYVPFVENDLDALKAGRVRL</sequence>
<gene>
    <name evidence="8" type="ORF">RRF57_011437</name>
</gene>
<evidence type="ECO:0000256" key="2">
    <source>
        <dbReference type="ARBA" id="ARBA00022598"/>
    </source>
</evidence>
<evidence type="ECO:0000313" key="8">
    <source>
        <dbReference type="EMBL" id="KAK5635725.1"/>
    </source>
</evidence>
<dbReference type="AlphaFoldDB" id="A0AAN7UMV5"/>
<dbReference type="FunFam" id="3.30.300.30:FF:000002">
    <property type="entry name" value="Long-chain fatty acid transport protein 1"/>
    <property type="match status" value="1"/>
</dbReference>
<organism evidence="8 9">
    <name type="scientific">Xylaria bambusicola</name>
    <dbReference type="NCBI Taxonomy" id="326684"/>
    <lineage>
        <taxon>Eukaryota</taxon>
        <taxon>Fungi</taxon>
        <taxon>Dikarya</taxon>
        <taxon>Ascomycota</taxon>
        <taxon>Pezizomycotina</taxon>
        <taxon>Sordariomycetes</taxon>
        <taxon>Xylariomycetidae</taxon>
        <taxon>Xylariales</taxon>
        <taxon>Xylariaceae</taxon>
        <taxon>Xylaria</taxon>
    </lineage>
</organism>
<dbReference type="SUPFAM" id="SSF56801">
    <property type="entry name" value="Acetyl-CoA synthetase-like"/>
    <property type="match status" value="1"/>
</dbReference>
<accession>A0AAN7UMV5</accession>
<dbReference type="InterPro" id="IPR000873">
    <property type="entry name" value="AMP-dep_synth/lig_dom"/>
</dbReference>